<feature type="compositionally biased region" description="Polar residues" evidence="1">
    <location>
        <begin position="218"/>
        <end position="249"/>
    </location>
</feature>
<organism evidence="2 3">
    <name type="scientific">Euplotes crassus</name>
    <dbReference type="NCBI Taxonomy" id="5936"/>
    <lineage>
        <taxon>Eukaryota</taxon>
        <taxon>Sar</taxon>
        <taxon>Alveolata</taxon>
        <taxon>Ciliophora</taxon>
        <taxon>Intramacronucleata</taxon>
        <taxon>Spirotrichea</taxon>
        <taxon>Hypotrichia</taxon>
        <taxon>Euplotida</taxon>
        <taxon>Euplotidae</taxon>
        <taxon>Moneuplotes</taxon>
    </lineage>
</organism>
<dbReference type="Proteomes" id="UP001295684">
    <property type="component" value="Unassembled WGS sequence"/>
</dbReference>
<feature type="compositionally biased region" description="Basic and acidic residues" evidence="1">
    <location>
        <begin position="168"/>
        <end position="177"/>
    </location>
</feature>
<dbReference type="PANTHER" id="PTHR37028:SF4">
    <property type="entry name" value="ALMS MOTIF DOMAIN-CONTAINING PROTEIN"/>
    <property type="match status" value="1"/>
</dbReference>
<gene>
    <name evidence="2" type="ORF">ECRASSUSDP1_LOCUS3392</name>
</gene>
<reference evidence="2" key="1">
    <citation type="submission" date="2023-07" db="EMBL/GenBank/DDBJ databases">
        <authorList>
            <consortium name="AG Swart"/>
            <person name="Singh M."/>
            <person name="Singh A."/>
            <person name="Seah K."/>
            <person name="Emmerich C."/>
        </authorList>
    </citation>
    <scope>NUCLEOTIDE SEQUENCE</scope>
    <source>
        <strain evidence="2">DP1</strain>
    </source>
</reference>
<comment type="caution">
    <text evidence="2">The sequence shown here is derived from an EMBL/GenBank/DDBJ whole genome shotgun (WGS) entry which is preliminary data.</text>
</comment>
<name>A0AAD1UAU5_EUPCR</name>
<feature type="region of interest" description="Disordered" evidence="1">
    <location>
        <begin position="30"/>
        <end position="70"/>
    </location>
</feature>
<feature type="region of interest" description="Disordered" evidence="1">
    <location>
        <begin position="216"/>
        <end position="288"/>
    </location>
</feature>
<dbReference type="PANTHER" id="PTHR37028">
    <property type="entry name" value="UNNAMED PRODUCT-RELATED"/>
    <property type="match status" value="1"/>
</dbReference>
<feature type="region of interest" description="Disordered" evidence="1">
    <location>
        <begin position="122"/>
        <end position="154"/>
    </location>
</feature>
<dbReference type="AlphaFoldDB" id="A0AAD1UAU5"/>
<accession>A0AAD1UAU5</accession>
<sequence>MDPSQSFEESKIMEKYSGLDESLRFVQSLVSNSKQKGEEEPLQESFDSQQFQQTSQNYDQDMQPEANEANEQIMEDVEEPENADLSIHSILHSEDDKLNVEARLYKINDVYRQRREAKLQAVKAEEEQKKKSSKPMINKKSLKMTKGREEQRIPVEERLLNYAKKKKALEPDEKSHPDVSQVSQQKKKKAVNYEVVTRLHDYGRLYKVKQAEKEAQFKKSQTFKPNIEKSNTLAHIQSKYKNSSKQPVQRNDDNELLKYTTDNSEEVKHSFSMQVESHPEDRLYSPMPIKAPSKKILKIQDEYDRNHPFHPKIDALSRAIVQHKREIIPEEDQFQKRNKGFEEYNFTPNLDKNSEEIIRLMREGDDYDQADRWKSLYQKGVAKQVRRKEIEERAKEEKEIEELRSHPFTPEIHYYESTFEGERPREKRIRELASMRYQEYFDKKEIKEIEECTFKPRLIAEEKLRENNMTTTDLSQHPENYINSQSLESYYKRMQEAHYRRKEMEDYEDNFCGSGKNWENKLTLPTIPDFHEKFADTKRPESLEQVRCITKPVVRNGEVVKDPFIQISRHDTYKKSSLTSKLREEQEAGFNDIRNKNERIREPLFEENVDFEDCVDFLHGQIGELEI</sequence>
<proteinExistence type="predicted"/>
<feature type="region of interest" description="Disordered" evidence="1">
    <location>
        <begin position="166"/>
        <end position="189"/>
    </location>
</feature>
<keyword evidence="3" id="KW-1185">Reference proteome</keyword>
<dbReference type="EMBL" id="CAMPGE010003248">
    <property type="protein sequence ID" value="CAI2362074.1"/>
    <property type="molecule type" value="Genomic_DNA"/>
</dbReference>
<evidence type="ECO:0000256" key="1">
    <source>
        <dbReference type="SAM" id="MobiDB-lite"/>
    </source>
</evidence>
<evidence type="ECO:0000313" key="2">
    <source>
        <dbReference type="EMBL" id="CAI2362074.1"/>
    </source>
</evidence>
<protein>
    <submittedName>
        <fullName evidence="2">Uncharacterized protein</fullName>
    </submittedName>
</protein>
<evidence type="ECO:0000313" key="3">
    <source>
        <dbReference type="Proteomes" id="UP001295684"/>
    </source>
</evidence>
<feature type="compositionally biased region" description="Low complexity" evidence="1">
    <location>
        <begin position="43"/>
        <end position="61"/>
    </location>
</feature>